<reference evidence="2" key="2">
    <citation type="submission" date="2020-11" db="EMBL/GenBank/DDBJ databases">
        <authorList>
            <person name="McCartney M.A."/>
            <person name="Auch B."/>
            <person name="Kono T."/>
            <person name="Mallez S."/>
            <person name="Becker A."/>
            <person name="Gohl D.M."/>
            <person name="Silverstein K.A.T."/>
            <person name="Koren S."/>
            <person name="Bechman K.B."/>
            <person name="Herman A."/>
            <person name="Abrahante J.E."/>
            <person name="Garbe J."/>
        </authorList>
    </citation>
    <scope>NUCLEOTIDE SEQUENCE</scope>
    <source>
        <strain evidence="2">Duluth1</strain>
        <tissue evidence="2">Whole animal</tissue>
    </source>
</reference>
<protein>
    <submittedName>
        <fullName evidence="2">Uncharacterized protein</fullName>
    </submittedName>
</protein>
<reference evidence="2" key="1">
    <citation type="journal article" date="2019" name="bioRxiv">
        <title>The Genome of the Zebra Mussel, Dreissena polymorpha: A Resource for Invasive Species Research.</title>
        <authorList>
            <person name="McCartney M.A."/>
            <person name="Auch B."/>
            <person name="Kono T."/>
            <person name="Mallez S."/>
            <person name="Zhang Y."/>
            <person name="Obille A."/>
            <person name="Becker A."/>
            <person name="Abrahante J.E."/>
            <person name="Garbe J."/>
            <person name="Badalamenti J.P."/>
            <person name="Herman A."/>
            <person name="Mangelson H."/>
            <person name="Liachko I."/>
            <person name="Sullivan S."/>
            <person name="Sone E.D."/>
            <person name="Koren S."/>
            <person name="Silverstein K.A.T."/>
            <person name="Beckman K.B."/>
            <person name="Gohl D.M."/>
        </authorList>
    </citation>
    <scope>NUCLEOTIDE SEQUENCE</scope>
    <source>
        <strain evidence="2">Duluth1</strain>
        <tissue evidence="2">Whole animal</tissue>
    </source>
</reference>
<evidence type="ECO:0000313" key="3">
    <source>
        <dbReference type="Proteomes" id="UP000828390"/>
    </source>
</evidence>
<feature type="compositionally biased region" description="Polar residues" evidence="1">
    <location>
        <begin position="1"/>
        <end position="11"/>
    </location>
</feature>
<keyword evidence="3" id="KW-1185">Reference proteome</keyword>
<accession>A0A9D4J9K0</accession>
<proteinExistence type="predicted"/>
<dbReference type="EMBL" id="JAIWYP010000006">
    <property type="protein sequence ID" value="KAH3804921.1"/>
    <property type="molecule type" value="Genomic_DNA"/>
</dbReference>
<organism evidence="2 3">
    <name type="scientific">Dreissena polymorpha</name>
    <name type="common">Zebra mussel</name>
    <name type="synonym">Mytilus polymorpha</name>
    <dbReference type="NCBI Taxonomy" id="45954"/>
    <lineage>
        <taxon>Eukaryota</taxon>
        <taxon>Metazoa</taxon>
        <taxon>Spiralia</taxon>
        <taxon>Lophotrochozoa</taxon>
        <taxon>Mollusca</taxon>
        <taxon>Bivalvia</taxon>
        <taxon>Autobranchia</taxon>
        <taxon>Heteroconchia</taxon>
        <taxon>Euheterodonta</taxon>
        <taxon>Imparidentia</taxon>
        <taxon>Neoheterodontei</taxon>
        <taxon>Myida</taxon>
        <taxon>Dreissenoidea</taxon>
        <taxon>Dreissenidae</taxon>
        <taxon>Dreissena</taxon>
    </lineage>
</organism>
<gene>
    <name evidence="2" type="ORF">DPMN_133214</name>
</gene>
<sequence>MLHTINGTDPPSQRPIHRALKDPGSPLERGDSCILHYPPILKIVLEPTMTNRALLGAIRACGYQSPCIMLTDWCHIKGNQGKAKIQGTLWLVHGDYTLFSPMRPRVRSPYKEPFPLPAACGVSSGFPPKHKTKPKLKAQLSVATKKLEIAYTIQNSSQLSNREPSDNSAITATVWCSPLSEAFRLPNFRETMMGHISGPHIMQPMARNGPHKS</sequence>
<evidence type="ECO:0000313" key="2">
    <source>
        <dbReference type="EMBL" id="KAH3804921.1"/>
    </source>
</evidence>
<dbReference type="AlphaFoldDB" id="A0A9D4J9K0"/>
<feature type="region of interest" description="Disordered" evidence="1">
    <location>
        <begin position="1"/>
        <end position="27"/>
    </location>
</feature>
<dbReference type="Proteomes" id="UP000828390">
    <property type="component" value="Unassembled WGS sequence"/>
</dbReference>
<evidence type="ECO:0000256" key="1">
    <source>
        <dbReference type="SAM" id="MobiDB-lite"/>
    </source>
</evidence>
<comment type="caution">
    <text evidence="2">The sequence shown here is derived from an EMBL/GenBank/DDBJ whole genome shotgun (WGS) entry which is preliminary data.</text>
</comment>
<name>A0A9D4J9K0_DREPO</name>